<gene>
    <name evidence="7" type="ORF">pdam_00000229</name>
</gene>
<dbReference type="GO" id="GO:0005615">
    <property type="term" value="C:extracellular space"/>
    <property type="evidence" value="ECO:0007669"/>
    <property type="project" value="TreeGrafter"/>
</dbReference>
<dbReference type="Proteomes" id="UP000275408">
    <property type="component" value="Unassembled WGS sequence"/>
</dbReference>
<evidence type="ECO:0000256" key="2">
    <source>
        <dbReference type="ARBA" id="ARBA00022525"/>
    </source>
</evidence>
<evidence type="ECO:0000256" key="5">
    <source>
        <dbReference type="PROSITE-ProRule" id="PRU00039"/>
    </source>
</evidence>
<dbReference type="InterPro" id="IPR006207">
    <property type="entry name" value="Cys_knot_C"/>
</dbReference>
<dbReference type="InterPro" id="IPR004133">
    <property type="entry name" value="DAN_dom"/>
</dbReference>
<evidence type="ECO:0000313" key="7">
    <source>
        <dbReference type="EMBL" id="RMX58203.1"/>
    </source>
</evidence>
<sequence length="178" mass="19933">MFTAQNIEQHPRSFLPADNISYIYLVLDSLVLTNMPTSERGLFPAILLCLILVVSEPTTAEASGRHRLPTSKGGITVPITPQEIGQAWCKTKPIRQTIRKRGCESKMVENNMCYGQCRSFYIPIRKGAFESCSFCTPVNSTTLKVVLNCPTRKIKKVVKNVKIITECSCRVCASLRYI</sequence>
<evidence type="ECO:0000256" key="4">
    <source>
        <dbReference type="ARBA" id="ARBA00023157"/>
    </source>
</evidence>
<dbReference type="Gene3D" id="2.10.90.10">
    <property type="entry name" value="Cystine-knot cytokines"/>
    <property type="match status" value="1"/>
</dbReference>
<dbReference type="GO" id="GO:0009887">
    <property type="term" value="P:animal organ morphogenesis"/>
    <property type="evidence" value="ECO:0007669"/>
    <property type="project" value="TreeGrafter"/>
</dbReference>
<feature type="disulfide bond" evidence="5">
    <location>
        <begin position="113"/>
        <end position="167"/>
    </location>
</feature>
<comment type="caution">
    <text evidence="5">Lacks conserved residue(s) required for the propagation of feature annotation.</text>
</comment>
<evidence type="ECO:0000313" key="8">
    <source>
        <dbReference type="Proteomes" id="UP000275408"/>
    </source>
</evidence>
<name>A0A3M6UWW7_POCDA</name>
<reference evidence="7 8" key="1">
    <citation type="journal article" date="2018" name="Sci. Rep.">
        <title>Comparative analysis of the Pocillopora damicornis genome highlights role of immune system in coral evolution.</title>
        <authorList>
            <person name="Cunning R."/>
            <person name="Bay R.A."/>
            <person name="Gillette P."/>
            <person name="Baker A.C."/>
            <person name="Traylor-Knowles N."/>
        </authorList>
    </citation>
    <scope>NUCLEOTIDE SEQUENCE [LARGE SCALE GENOMIC DNA]</scope>
    <source>
        <strain evidence="7">RSMAS</strain>
        <tissue evidence="7">Whole animal</tissue>
    </source>
</reference>
<keyword evidence="4 5" id="KW-1015">Disulfide bond</keyword>
<dbReference type="PROSITE" id="PS01225">
    <property type="entry name" value="CTCK_2"/>
    <property type="match status" value="1"/>
</dbReference>
<dbReference type="GO" id="GO:0048018">
    <property type="term" value="F:receptor ligand activity"/>
    <property type="evidence" value="ECO:0007669"/>
    <property type="project" value="TreeGrafter"/>
</dbReference>
<dbReference type="Pfam" id="PF03045">
    <property type="entry name" value="DAN"/>
    <property type="match status" value="1"/>
</dbReference>
<comment type="caution">
    <text evidence="7">The sequence shown here is derived from an EMBL/GenBank/DDBJ whole genome shotgun (WGS) entry which is preliminary data.</text>
</comment>
<evidence type="ECO:0000256" key="3">
    <source>
        <dbReference type="ARBA" id="ARBA00022729"/>
    </source>
</evidence>
<dbReference type="EMBL" id="RCHS01000537">
    <property type="protein sequence ID" value="RMX58203.1"/>
    <property type="molecule type" value="Genomic_DNA"/>
</dbReference>
<keyword evidence="2" id="KW-0964">Secreted</keyword>
<dbReference type="AlphaFoldDB" id="A0A3M6UWW7"/>
<protein>
    <recommendedName>
        <fullName evidence="6">CTCK domain-containing protein</fullName>
    </recommendedName>
</protein>
<dbReference type="GO" id="GO:0036122">
    <property type="term" value="F:BMP binding"/>
    <property type="evidence" value="ECO:0007669"/>
    <property type="project" value="TreeGrafter"/>
</dbReference>
<proteinExistence type="predicted"/>
<dbReference type="SMART" id="SM00041">
    <property type="entry name" value="CT"/>
    <property type="match status" value="1"/>
</dbReference>
<dbReference type="PANTHER" id="PTHR15283">
    <property type="entry name" value="GREMLIN 1"/>
    <property type="match status" value="1"/>
</dbReference>
<evidence type="ECO:0000259" key="6">
    <source>
        <dbReference type="PROSITE" id="PS01225"/>
    </source>
</evidence>
<feature type="disulfide bond" evidence="5">
    <location>
        <begin position="117"/>
        <end position="169"/>
    </location>
</feature>
<organism evidence="7 8">
    <name type="scientific">Pocillopora damicornis</name>
    <name type="common">Cauliflower coral</name>
    <name type="synonym">Millepora damicornis</name>
    <dbReference type="NCBI Taxonomy" id="46731"/>
    <lineage>
        <taxon>Eukaryota</taxon>
        <taxon>Metazoa</taxon>
        <taxon>Cnidaria</taxon>
        <taxon>Anthozoa</taxon>
        <taxon>Hexacorallia</taxon>
        <taxon>Scleractinia</taxon>
        <taxon>Astrocoeniina</taxon>
        <taxon>Pocilloporidae</taxon>
        <taxon>Pocillopora</taxon>
    </lineage>
</organism>
<keyword evidence="8" id="KW-1185">Reference proteome</keyword>
<feature type="domain" description="CTCK" evidence="6">
    <location>
        <begin position="89"/>
        <end position="173"/>
    </location>
</feature>
<keyword evidence="3" id="KW-0732">Signal</keyword>
<comment type="subcellular location">
    <subcellularLocation>
        <location evidence="1">Secreted</location>
    </subcellularLocation>
</comment>
<dbReference type="GO" id="GO:0038098">
    <property type="term" value="P:sequestering of BMP from receptor via BMP binding"/>
    <property type="evidence" value="ECO:0007669"/>
    <property type="project" value="TreeGrafter"/>
</dbReference>
<accession>A0A3M6UWW7</accession>
<dbReference type="PANTHER" id="PTHR15283:SF4">
    <property type="entry name" value="BURSICON"/>
    <property type="match status" value="1"/>
</dbReference>
<dbReference type="InterPro" id="IPR029034">
    <property type="entry name" value="Cystine-knot_cytokine"/>
</dbReference>
<evidence type="ECO:0000256" key="1">
    <source>
        <dbReference type="ARBA" id="ARBA00004613"/>
    </source>
</evidence>